<protein>
    <submittedName>
        <fullName evidence="2">Uncharacterized protein</fullName>
    </submittedName>
</protein>
<accession>M6UFV1</accession>
<dbReference type="AlphaFoldDB" id="M6UFV1"/>
<proteinExistence type="predicted"/>
<comment type="caution">
    <text evidence="2">The sequence shown here is derived from an EMBL/GenBank/DDBJ whole genome shotgun (WGS) entry which is preliminary data.</text>
</comment>
<gene>
    <name evidence="2" type="ORF">LEP1GSC186_1985</name>
</gene>
<reference evidence="2 3" key="1">
    <citation type="submission" date="2013-01" db="EMBL/GenBank/DDBJ databases">
        <authorList>
            <person name="Harkins D.M."/>
            <person name="Durkin A.S."/>
            <person name="Brinkac L.M."/>
            <person name="Haft D.H."/>
            <person name="Selengut J.D."/>
            <person name="Sanka R."/>
            <person name="DePew J."/>
            <person name="Purushe J."/>
            <person name="Matthias M.A."/>
            <person name="Vinetz J.M."/>
            <person name="Sutton G.G."/>
            <person name="Nierman W.C."/>
            <person name="Fouts D.E."/>
        </authorList>
    </citation>
    <scope>NUCLEOTIDE SEQUENCE [LARGE SCALE GENOMIC DNA]</scope>
    <source>
        <strain evidence="2 3">ZUN142</strain>
    </source>
</reference>
<dbReference type="Proteomes" id="UP000012153">
    <property type="component" value="Unassembled WGS sequence"/>
</dbReference>
<evidence type="ECO:0000313" key="3">
    <source>
        <dbReference type="Proteomes" id="UP000012153"/>
    </source>
</evidence>
<evidence type="ECO:0000256" key="1">
    <source>
        <dbReference type="SAM" id="MobiDB-lite"/>
    </source>
</evidence>
<organism evidence="2 3">
    <name type="scientific">Leptospira noguchii serovar Autumnalis str. ZUN142</name>
    <dbReference type="NCBI Taxonomy" id="1085540"/>
    <lineage>
        <taxon>Bacteria</taxon>
        <taxon>Pseudomonadati</taxon>
        <taxon>Spirochaetota</taxon>
        <taxon>Spirochaetia</taxon>
        <taxon>Leptospirales</taxon>
        <taxon>Leptospiraceae</taxon>
        <taxon>Leptospira</taxon>
    </lineage>
</organism>
<name>M6UFV1_9LEPT</name>
<dbReference type="EMBL" id="AHOP02000021">
    <property type="protein sequence ID" value="EMO41691.1"/>
    <property type="molecule type" value="Genomic_DNA"/>
</dbReference>
<evidence type="ECO:0000313" key="2">
    <source>
        <dbReference type="EMBL" id="EMO41691.1"/>
    </source>
</evidence>
<feature type="region of interest" description="Disordered" evidence="1">
    <location>
        <begin position="17"/>
        <end position="36"/>
    </location>
</feature>
<sequence>MPDPKRWKLNTTLSTDRVGNSTQRFPKGRVGNSTQRFPKGRVVGWELSFTEDLS</sequence>